<sequence length="97" mass="10239">MRARRHLVFTLPSTLARWCPRTGTHAFQGPSFFCVAHTCRQPTVSSVGNASLRDHEQGEPARPACAANVTAHGLECGSLIAGPAKITTGISGILNLS</sequence>
<evidence type="ECO:0000313" key="1">
    <source>
        <dbReference type="EMBL" id="EJT69121.1"/>
    </source>
</evidence>
<protein>
    <submittedName>
        <fullName evidence="1 2">Uncharacterized protein</fullName>
    </submittedName>
</protein>
<dbReference type="GeneID" id="20353689"/>
<reference evidence="1" key="3">
    <citation type="submission" date="2010-09" db="EMBL/GenBank/DDBJ databases">
        <title>Annotation of Gaeumannomyces graminis var. tritici R3-111a-1.</title>
        <authorList>
            <consortium name="The Broad Institute Genome Sequencing Platform"/>
            <person name="Ma L.-J."/>
            <person name="Dead R."/>
            <person name="Young S.K."/>
            <person name="Zeng Q."/>
            <person name="Gargeya S."/>
            <person name="Fitzgerald M."/>
            <person name="Haas B."/>
            <person name="Abouelleil A."/>
            <person name="Alvarado L."/>
            <person name="Arachchi H.M."/>
            <person name="Berlin A."/>
            <person name="Brown A."/>
            <person name="Chapman S.B."/>
            <person name="Chen Z."/>
            <person name="Dunbar C."/>
            <person name="Freedman E."/>
            <person name="Gearin G."/>
            <person name="Gellesch M."/>
            <person name="Goldberg J."/>
            <person name="Griggs A."/>
            <person name="Gujja S."/>
            <person name="Heiman D."/>
            <person name="Howarth C."/>
            <person name="Larson L."/>
            <person name="Lui A."/>
            <person name="MacDonald P.J.P."/>
            <person name="Mehta T."/>
            <person name="Montmayeur A."/>
            <person name="Murphy C."/>
            <person name="Neiman D."/>
            <person name="Pearson M."/>
            <person name="Priest M."/>
            <person name="Roberts A."/>
            <person name="Saif S."/>
            <person name="Shea T."/>
            <person name="Shenoy N."/>
            <person name="Sisk P."/>
            <person name="Stolte C."/>
            <person name="Sykes S."/>
            <person name="Yandava C."/>
            <person name="Wortman J."/>
            <person name="Nusbaum C."/>
            <person name="Birren B."/>
        </authorList>
    </citation>
    <scope>NUCLEOTIDE SEQUENCE</scope>
    <source>
        <strain evidence="1">R3-111a-1</strain>
    </source>
</reference>
<dbReference type="HOGENOM" id="CLU_2346790_0_0_1"/>
<dbReference type="EMBL" id="GL385405">
    <property type="protein sequence ID" value="EJT69121.1"/>
    <property type="molecule type" value="Genomic_DNA"/>
</dbReference>
<dbReference type="VEuPathDB" id="FungiDB:GGTG_13231"/>
<reference evidence="1" key="2">
    <citation type="submission" date="2010-07" db="EMBL/GenBank/DDBJ databases">
        <authorList>
            <consortium name="The Broad Institute Genome Sequencing Platform"/>
            <consortium name="Broad Institute Genome Sequencing Center for Infectious Disease"/>
            <person name="Ma L.-J."/>
            <person name="Dead R."/>
            <person name="Young S."/>
            <person name="Zeng Q."/>
            <person name="Koehrsen M."/>
            <person name="Alvarado L."/>
            <person name="Berlin A."/>
            <person name="Chapman S.B."/>
            <person name="Chen Z."/>
            <person name="Freedman E."/>
            <person name="Gellesch M."/>
            <person name="Goldberg J."/>
            <person name="Griggs A."/>
            <person name="Gujja S."/>
            <person name="Heilman E.R."/>
            <person name="Heiman D."/>
            <person name="Hepburn T."/>
            <person name="Howarth C."/>
            <person name="Jen D."/>
            <person name="Larson L."/>
            <person name="Mehta T."/>
            <person name="Neiman D."/>
            <person name="Pearson M."/>
            <person name="Roberts A."/>
            <person name="Saif S."/>
            <person name="Shea T."/>
            <person name="Shenoy N."/>
            <person name="Sisk P."/>
            <person name="Stolte C."/>
            <person name="Sykes S."/>
            <person name="Walk T."/>
            <person name="White J."/>
            <person name="Yandava C."/>
            <person name="Haas B."/>
            <person name="Nusbaum C."/>
            <person name="Birren B."/>
        </authorList>
    </citation>
    <scope>NUCLEOTIDE SEQUENCE</scope>
    <source>
        <strain evidence="1">R3-111a-1</strain>
    </source>
</reference>
<proteinExistence type="predicted"/>
<name>J3PIA3_GAET3</name>
<dbReference type="EnsemblFungi" id="EJT69121">
    <property type="protein sequence ID" value="EJT69121"/>
    <property type="gene ID" value="GGTG_13231"/>
</dbReference>
<keyword evidence="3" id="KW-1185">Reference proteome</keyword>
<gene>
    <name evidence="2" type="primary">20353689</name>
    <name evidence="1" type="ORF">GGTG_13231</name>
</gene>
<reference evidence="2" key="4">
    <citation type="journal article" date="2015" name="G3 (Bethesda)">
        <title>Genome sequences of three phytopathogenic species of the Magnaporthaceae family of fungi.</title>
        <authorList>
            <person name="Okagaki L.H."/>
            <person name="Nunes C.C."/>
            <person name="Sailsbery J."/>
            <person name="Clay B."/>
            <person name="Brown D."/>
            <person name="John T."/>
            <person name="Oh Y."/>
            <person name="Young N."/>
            <person name="Fitzgerald M."/>
            <person name="Haas B.J."/>
            <person name="Zeng Q."/>
            <person name="Young S."/>
            <person name="Adiconis X."/>
            <person name="Fan L."/>
            <person name="Levin J.Z."/>
            <person name="Mitchell T.K."/>
            <person name="Okubara P.A."/>
            <person name="Farman M.L."/>
            <person name="Kohn L.M."/>
            <person name="Birren B."/>
            <person name="Ma L.-J."/>
            <person name="Dean R.A."/>
        </authorList>
    </citation>
    <scope>NUCLEOTIDE SEQUENCE</scope>
    <source>
        <strain evidence="2">R3-111a-1</strain>
    </source>
</reference>
<evidence type="ECO:0000313" key="2">
    <source>
        <dbReference type="EnsemblFungi" id="EJT69121"/>
    </source>
</evidence>
<reference evidence="2" key="5">
    <citation type="submission" date="2018-04" db="UniProtKB">
        <authorList>
            <consortium name="EnsemblFungi"/>
        </authorList>
    </citation>
    <scope>IDENTIFICATION</scope>
    <source>
        <strain evidence="2">R3-111a-1</strain>
    </source>
</reference>
<dbReference type="Proteomes" id="UP000006039">
    <property type="component" value="Unassembled WGS sequence"/>
</dbReference>
<accession>J3PIA3</accession>
<organism evidence="1">
    <name type="scientific">Gaeumannomyces tritici (strain R3-111a-1)</name>
    <name type="common">Wheat and barley take-all root rot fungus</name>
    <name type="synonym">Gaeumannomyces graminis var. tritici</name>
    <dbReference type="NCBI Taxonomy" id="644352"/>
    <lineage>
        <taxon>Eukaryota</taxon>
        <taxon>Fungi</taxon>
        <taxon>Dikarya</taxon>
        <taxon>Ascomycota</taxon>
        <taxon>Pezizomycotina</taxon>
        <taxon>Sordariomycetes</taxon>
        <taxon>Sordariomycetidae</taxon>
        <taxon>Magnaporthales</taxon>
        <taxon>Magnaporthaceae</taxon>
        <taxon>Gaeumannomyces</taxon>
    </lineage>
</organism>
<dbReference type="RefSeq" id="XP_009229400.1">
    <property type="nucleotide sequence ID" value="XM_009231136.1"/>
</dbReference>
<evidence type="ECO:0000313" key="3">
    <source>
        <dbReference type="Proteomes" id="UP000006039"/>
    </source>
</evidence>
<dbReference type="AlphaFoldDB" id="J3PIA3"/>
<reference evidence="3" key="1">
    <citation type="submission" date="2010-07" db="EMBL/GenBank/DDBJ databases">
        <title>The genome sequence of Gaeumannomyces graminis var. tritici strain R3-111a-1.</title>
        <authorList>
            <consortium name="The Broad Institute Genome Sequencing Platform"/>
            <person name="Ma L.-J."/>
            <person name="Dead R."/>
            <person name="Young S."/>
            <person name="Zeng Q."/>
            <person name="Koehrsen M."/>
            <person name="Alvarado L."/>
            <person name="Berlin A."/>
            <person name="Chapman S.B."/>
            <person name="Chen Z."/>
            <person name="Freedman E."/>
            <person name="Gellesch M."/>
            <person name="Goldberg J."/>
            <person name="Griggs A."/>
            <person name="Gujja S."/>
            <person name="Heilman E.R."/>
            <person name="Heiman D."/>
            <person name="Hepburn T."/>
            <person name="Howarth C."/>
            <person name="Jen D."/>
            <person name="Larson L."/>
            <person name="Mehta T."/>
            <person name="Neiman D."/>
            <person name="Pearson M."/>
            <person name="Roberts A."/>
            <person name="Saif S."/>
            <person name="Shea T."/>
            <person name="Shenoy N."/>
            <person name="Sisk P."/>
            <person name="Stolte C."/>
            <person name="Sykes S."/>
            <person name="Walk T."/>
            <person name="White J."/>
            <person name="Yandava C."/>
            <person name="Haas B."/>
            <person name="Nusbaum C."/>
            <person name="Birren B."/>
        </authorList>
    </citation>
    <scope>NUCLEOTIDE SEQUENCE [LARGE SCALE GENOMIC DNA]</scope>
    <source>
        <strain evidence="3">R3-111a-1</strain>
    </source>
</reference>